<name>A0AAU9UA94_EUPED</name>
<feature type="domain" description="Mos1 transposase HTH" evidence="3">
    <location>
        <begin position="11"/>
        <end position="47"/>
    </location>
</feature>
<feature type="region of interest" description="Disordered" evidence="2">
    <location>
        <begin position="611"/>
        <end position="637"/>
    </location>
</feature>
<evidence type="ECO:0000256" key="1">
    <source>
        <dbReference type="SAM" id="Coils"/>
    </source>
</evidence>
<dbReference type="Gene3D" id="1.10.10.1450">
    <property type="match status" value="1"/>
</dbReference>
<evidence type="ECO:0000259" key="3">
    <source>
        <dbReference type="Pfam" id="PF17906"/>
    </source>
</evidence>
<organism evidence="4 5">
    <name type="scientific">Euphydryas editha</name>
    <name type="common">Edith's checkerspot</name>
    <dbReference type="NCBI Taxonomy" id="104508"/>
    <lineage>
        <taxon>Eukaryota</taxon>
        <taxon>Metazoa</taxon>
        <taxon>Ecdysozoa</taxon>
        <taxon>Arthropoda</taxon>
        <taxon>Hexapoda</taxon>
        <taxon>Insecta</taxon>
        <taxon>Pterygota</taxon>
        <taxon>Neoptera</taxon>
        <taxon>Endopterygota</taxon>
        <taxon>Lepidoptera</taxon>
        <taxon>Glossata</taxon>
        <taxon>Ditrysia</taxon>
        <taxon>Papilionoidea</taxon>
        <taxon>Nymphalidae</taxon>
        <taxon>Nymphalinae</taxon>
        <taxon>Euphydryas</taxon>
    </lineage>
</organism>
<feature type="coiled-coil region" evidence="1">
    <location>
        <begin position="1061"/>
        <end position="1088"/>
    </location>
</feature>
<dbReference type="GO" id="GO:0010824">
    <property type="term" value="P:regulation of centrosome duplication"/>
    <property type="evidence" value="ECO:0007669"/>
    <property type="project" value="TreeGrafter"/>
</dbReference>
<sequence>MSVYELNSCYLKKSTAEKYQIFSNTYCEATISERKCREWFKRFKDGDFNVEDRHSSGGDKILEDAELEALLDEDSCQTQKELARSLGASASHFKAPLCHGNDSKARDIQERYKRPFSADTKDRAPSTRSFLKDFSAELIQSYDNSPLSVKVLPPTEELLSNSKDNINQTVKTNRDISSNASDFGSEDTFMSLGTKIKAKAQSGFKNRNNNTKNFMKYRNIVKKGRKQMDCASSNERNNSGNNYGLEVTITEKPRSPLPSRNRDLIQMRSASSHVKNKNFEAYFFSIDGDIKTTDGLSGRVSFAPINFEIERSLDPYTHNLGLTKQQLSLVEEESTQDLDSIASQTMIDLSRESSLDNNEKFIGHDDIINGSNYKSKDKTYNYAKPTALMTDTQNYSNFYNDFHNSHSDANKTKFSSTAIHTDTSSKDSGYPDIGLREENSLSPKYSLPSKSFSQKTDFKLETTDRPNSLEYPITKDFSDDLEKKWEEPLNHSRLLYKDFFLKKEGHVALPPQNTPTKNSVSIPSTNEYNSDKTEHENGNLEYPTYLLNSTTKAYTSKVIEDYKKELEAINNLHELTLKDIKTDAISPTPLNIDEMFEQHSSNFYDDKKELNENSQVDSNSDAPTTSDKNSLEMHKQDVSKVTTKELIQNYLKVKNDYTKEGTTKNFKKFDKKLNNMNSKLEENSSYKQYWNNRNTKNLLDKNKLPVNMRPQKNAFTIQTPLSARIDSVQNDKDIESWMSLSAPSPRILTIDSVEAKIDEPLESNSRTPEKIVETEVKVPSPVAISLETQAPKELNSKSTVLDIYSMLKEIESYGDNPVTSVTNSNVTGTKTEVKEQERCDTPKDNFIEIFEFLEKVEQSANDALSVITNTTPQTIPKLEALLKLPQTELAQRLVTASLQLEERSCCIALLQESLANHKEQMISKVNNLERQSHRNVAKVKQECEETIKRHQNFIDQLINDKKTLNHRIEQLVDERRSLEERWKRSAQALEERYKLELRNQHDKMAAAQQVARQRWVRQKAEKIKELTVKGLEGELREMAERQQKEISDLKMFHAEQNGRLTAKHAAELEELRRTLEEEKEAALVKERQLASSRMEKQILELEVTYQEQRTRLVAEMRAENDRVAAELVEREKMQKLQFGMTLK</sequence>
<feature type="compositionally biased region" description="Polar residues" evidence="2">
    <location>
        <begin position="612"/>
        <end position="628"/>
    </location>
</feature>
<accession>A0AAU9UA94</accession>
<proteinExistence type="predicted"/>
<dbReference type="Gene3D" id="1.10.10.10">
    <property type="entry name" value="Winged helix-like DNA-binding domain superfamily/Winged helix DNA-binding domain"/>
    <property type="match status" value="1"/>
</dbReference>
<feature type="region of interest" description="Disordered" evidence="2">
    <location>
        <begin position="415"/>
        <end position="450"/>
    </location>
</feature>
<reference evidence="4" key="1">
    <citation type="submission" date="2022-03" db="EMBL/GenBank/DDBJ databases">
        <authorList>
            <person name="Tunstrom K."/>
        </authorList>
    </citation>
    <scope>NUCLEOTIDE SEQUENCE</scope>
</reference>
<gene>
    <name evidence="4" type="ORF">EEDITHA_LOCUS11344</name>
</gene>
<dbReference type="InterPro" id="IPR036388">
    <property type="entry name" value="WH-like_DNA-bd_sf"/>
</dbReference>
<keyword evidence="1" id="KW-0175">Coiled coil</keyword>
<dbReference type="InterPro" id="IPR041426">
    <property type="entry name" value="Mos1_HTH"/>
</dbReference>
<comment type="caution">
    <text evidence="4">The sequence shown here is derived from an EMBL/GenBank/DDBJ whole genome shotgun (WGS) entry which is preliminary data.</text>
</comment>
<dbReference type="EMBL" id="CAKOGL010000016">
    <property type="protein sequence ID" value="CAH2095951.1"/>
    <property type="molecule type" value="Genomic_DNA"/>
</dbReference>
<dbReference type="GO" id="GO:0034451">
    <property type="term" value="C:centriolar satellite"/>
    <property type="evidence" value="ECO:0007669"/>
    <property type="project" value="TreeGrafter"/>
</dbReference>
<dbReference type="GO" id="GO:0035735">
    <property type="term" value="P:intraciliary transport involved in cilium assembly"/>
    <property type="evidence" value="ECO:0007669"/>
    <property type="project" value="InterPro"/>
</dbReference>
<dbReference type="InterPro" id="IPR030465">
    <property type="entry name" value="CEP131"/>
</dbReference>
<dbReference type="PANTHER" id="PTHR31540:SF1">
    <property type="entry name" value="CENTROSOMAL PROTEIN OF 131 KDA"/>
    <property type="match status" value="1"/>
</dbReference>
<keyword evidence="5" id="KW-1185">Reference proteome</keyword>
<protein>
    <recommendedName>
        <fullName evidence="3">Mos1 transposase HTH domain-containing protein</fullName>
    </recommendedName>
</protein>
<evidence type="ECO:0000313" key="5">
    <source>
        <dbReference type="Proteomes" id="UP001153954"/>
    </source>
</evidence>
<feature type="compositionally biased region" description="Polar residues" evidence="2">
    <location>
        <begin position="514"/>
        <end position="528"/>
    </location>
</feature>
<evidence type="ECO:0000313" key="4">
    <source>
        <dbReference type="EMBL" id="CAH2095951.1"/>
    </source>
</evidence>
<feature type="coiled-coil region" evidence="1">
    <location>
        <begin position="911"/>
        <end position="981"/>
    </location>
</feature>
<evidence type="ECO:0000256" key="2">
    <source>
        <dbReference type="SAM" id="MobiDB-lite"/>
    </source>
</evidence>
<feature type="compositionally biased region" description="Low complexity" evidence="2">
    <location>
        <begin position="440"/>
        <end position="450"/>
    </location>
</feature>
<dbReference type="GO" id="GO:0005929">
    <property type="term" value="C:cilium"/>
    <property type="evidence" value="ECO:0007669"/>
    <property type="project" value="GOC"/>
</dbReference>
<feature type="region of interest" description="Disordered" evidence="2">
    <location>
        <begin position="510"/>
        <end position="537"/>
    </location>
</feature>
<dbReference type="AlphaFoldDB" id="A0AAU9UA94"/>
<dbReference type="Proteomes" id="UP001153954">
    <property type="component" value="Unassembled WGS sequence"/>
</dbReference>
<dbReference type="PANTHER" id="PTHR31540">
    <property type="entry name" value="CENTROSOMAL PROTEIN OF 131 KDA"/>
    <property type="match status" value="1"/>
</dbReference>
<dbReference type="Pfam" id="PF17906">
    <property type="entry name" value="HTH_48"/>
    <property type="match status" value="1"/>
</dbReference>